<comment type="catalytic activity">
    <reaction evidence="17">
        <text>a 5,6-dihydrouridine in mRNA + NADP(+) = a uridine in mRNA + NADPH + H(+)</text>
        <dbReference type="Rhea" id="RHEA:69855"/>
        <dbReference type="Rhea" id="RHEA-COMP:14658"/>
        <dbReference type="Rhea" id="RHEA-COMP:17789"/>
        <dbReference type="ChEBI" id="CHEBI:15378"/>
        <dbReference type="ChEBI" id="CHEBI:57783"/>
        <dbReference type="ChEBI" id="CHEBI:58349"/>
        <dbReference type="ChEBI" id="CHEBI:65315"/>
        <dbReference type="ChEBI" id="CHEBI:74443"/>
    </reaction>
    <physiologicalReaction direction="right-to-left" evidence="17">
        <dbReference type="Rhea" id="RHEA:69857"/>
    </physiologicalReaction>
</comment>
<keyword evidence="14 20" id="KW-0520">NAD</keyword>
<evidence type="ECO:0000256" key="20">
    <source>
        <dbReference type="RuleBase" id="RU291113"/>
    </source>
</evidence>
<dbReference type="CDD" id="cd02801">
    <property type="entry name" value="DUS_like_FMN"/>
    <property type="match status" value="1"/>
</dbReference>
<proteinExistence type="inferred from homology"/>
<evidence type="ECO:0000256" key="12">
    <source>
        <dbReference type="ARBA" id="ARBA00022857"/>
    </source>
</evidence>
<evidence type="ECO:0000256" key="2">
    <source>
        <dbReference type="ARBA" id="ARBA00012376"/>
    </source>
</evidence>
<dbReference type="AlphaFoldDB" id="A0A2G5B2V1"/>
<evidence type="ECO:0000256" key="13">
    <source>
        <dbReference type="ARBA" id="ARBA00023002"/>
    </source>
</evidence>
<dbReference type="Proteomes" id="UP000242474">
    <property type="component" value="Unassembled WGS sequence"/>
</dbReference>
<evidence type="ECO:0000256" key="1">
    <source>
        <dbReference type="ARBA" id="ARBA00001917"/>
    </source>
</evidence>
<comment type="similarity">
    <text evidence="20">Belongs to the dus family. Dus3 subfamily.</text>
</comment>
<dbReference type="GO" id="GO:0003723">
    <property type="term" value="F:RNA binding"/>
    <property type="evidence" value="ECO:0007669"/>
    <property type="project" value="TreeGrafter"/>
</dbReference>
<keyword evidence="5 20" id="KW-0288">FMN</keyword>
<dbReference type="Pfam" id="PF25585">
    <property type="entry name" value="zf-CCCH_DUS3L"/>
    <property type="match status" value="2"/>
</dbReference>
<keyword evidence="10 19" id="KW-0863">Zinc-finger</keyword>
<evidence type="ECO:0000256" key="4">
    <source>
        <dbReference type="ARBA" id="ARBA00022630"/>
    </source>
</evidence>
<dbReference type="InterPro" id="IPR018517">
    <property type="entry name" value="tRNA_hU_synthase_CS"/>
</dbReference>
<feature type="domain" description="C3H1-type" evidence="21">
    <location>
        <begin position="15"/>
        <end position="43"/>
    </location>
</feature>
<keyword evidence="6" id="KW-0507">mRNA processing</keyword>
<feature type="domain" description="C3H1-type" evidence="21">
    <location>
        <begin position="56"/>
        <end position="81"/>
    </location>
</feature>
<dbReference type="Gene3D" id="4.10.1000.10">
    <property type="entry name" value="Zinc finger, CCCH-type"/>
    <property type="match status" value="1"/>
</dbReference>
<keyword evidence="23" id="KW-1185">Reference proteome</keyword>
<dbReference type="FunFam" id="4.10.1000.10:FF:000029">
    <property type="entry name" value="tRNA-dihydrouridine(47) synthase [NAD(P)(+)]"/>
    <property type="match status" value="1"/>
</dbReference>
<evidence type="ECO:0000256" key="5">
    <source>
        <dbReference type="ARBA" id="ARBA00022643"/>
    </source>
</evidence>
<evidence type="ECO:0000256" key="15">
    <source>
        <dbReference type="ARBA" id="ARBA00048266"/>
    </source>
</evidence>
<keyword evidence="9" id="KW-0677">Repeat</keyword>
<comment type="catalytic activity">
    <reaction evidence="18">
        <text>5,6-dihydrouridine(47) in tRNA + NADP(+) = uridine(47) in tRNA + NADPH + H(+)</text>
        <dbReference type="Rhea" id="RHEA:53360"/>
        <dbReference type="Rhea" id="RHEA-COMP:13539"/>
        <dbReference type="Rhea" id="RHEA-COMP:13540"/>
        <dbReference type="ChEBI" id="CHEBI:15378"/>
        <dbReference type="ChEBI" id="CHEBI:57783"/>
        <dbReference type="ChEBI" id="CHEBI:58349"/>
        <dbReference type="ChEBI" id="CHEBI:65315"/>
        <dbReference type="ChEBI" id="CHEBI:74443"/>
        <dbReference type="EC" id="1.3.1.89"/>
    </reaction>
    <physiologicalReaction direction="right-to-left" evidence="18">
        <dbReference type="Rhea" id="RHEA:53362"/>
    </physiologicalReaction>
</comment>
<evidence type="ECO:0000256" key="7">
    <source>
        <dbReference type="ARBA" id="ARBA00022694"/>
    </source>
</evidence>
<evidence type="ECO:0000256" key="10">
    <source>
        <dbReference type="ARBA" id="ARBA00022771"/>
    </source>
</evidence>
<reference evidence="22 23" key="1">
    <citation type="journal article" date="2015" name="Genome Biol. Evol.">
        <title>Phylogenomic analyses indicate that early fungi evolved digesting cell walls of algal ancestors of land plants.</title>
        <authorList>
            <person name="Chang Y."/>
            <person name="Wang S."/>
            <person name="Sekimoto S."/>
            <person name="Aerts A.L."/>
            <person name="Choi C."/>
            <person name="Clum A."/>
            <person name="LaButti K.M."/>
            <person name="Lindquist E.A."/>
            <person name="Yee Ngan C."/>
            <person name="Ohm R.A."/>
            <person name="Salamov A.A."/>
            <person name="Grigoriev I.V."/>
            <person name="Spatafora J.W."/>
            <person name="Berbee M.L."/>
        </authorList>
    </citation>
    <scope>NUCLEOTIDE SEQUENCE [LARGE SCALE GENOMIC DNA]</scope>
    <source>
        <strain evidence="22 23">NRRL 1564</strain>
    </source>
</reference>
<dbReference type="PANTHER" id="PTHR45846">
    <property type="entry name" value="TRNA-DIHYDROURIDINE(47) SYNTHASE [NAD(P)(+)]-LIKE"/>
    <property type="match status" value="1"/>
</dbReference>
<name>A0A2G5B2V1_COERN</name>
<organism evidence="22 23">
    <name type="scientific">Coemansia reversa (strain ATCC 12441 / NRRL 1564)</name>
    <dbReference type="NCBI Taxonomy" id="763665"/>
    <lineage>
        <taxon>Eukaryota</taxon>
        <taxon>Fungi</taxon>
        <taxon>Fungi incertae sedis</taxon>
        <taxon>Zoopagomycota</taxon>
        <taxon>Kickxellomycotina</taxon>
        <taxon>Kickxellomycetes</taxon>
        <taxon>Kickxellales</taxon>
        <taxon>Kickxellaceae</taxon>
        <taxon>Coemansia</taxon>
    </lineage>
</organism>
<keyword evidence="12 20" id="KW-0521">NADP</keyword>
<evidence type="ECO:0000256" key="16">
    <source>
        <dbReference type="ARBA" id="ARBA00048342"/>
    </source>
</evidence>
<gene>
    <name evidence="22" type="ORF">COEREDRAFT_49405</name>
</gene>
<dbReference type="GO" id="GO:0006397">
    <property type="term" value="P:mRNA processing"/>
    <property type="evidence" value="ECO:0007669"/>
    <property type="project" value="UniProtKB-KW"/>
</dbReference>
<dbReference type="OrthoDB" id="259935at2759"/>
<evidence type="ECO:0000256" key="9">
    <source>
        <dbReference type="ARBA" id="ARBA00022737"/>
    </source>
</evidence>
<evidence type="ECO:0000256" key="18">
    <source>
        <dbReference type="ARBA" id="ARBA00049513"/>
    </source>
</evidence>
<comment type="catalytic activity">
    <reaction evidence="15">
        <text>5,6-dihydrouridine(47) in tRNA + NAD(+) = uridine(47) in tRNA + NADH + H(+)</text>
        <dbReference type="Rhea" id="RHEA:53364"/>
        <dbReference type="Rhea" id="RHEA-COMP:13539"/>
        <dbReference type="Rhea" id="RHEA-COMP:13540"/>
        <dbReference type="ChEBI" id="CHEBI:15378"/>
        <dbReference type="ChEBI" id="CHEBI:57540"/>
        <dbReference type="ChEBI" id="CHEBI:57945"/>
        <dbReference type="ChEBI" id="CHEBI:65315"/>
        <dbReference type="ChEBI" id="CHEBI:74443"/>
        <dbReference type="EC" id="1.3.1.89"/>
    </reaction>
    <physiologicalReaction direction="right-to-left" evidence="15">
        <dbReference type="Rhea" id="RHEA:53366"/>
    </physiologicalReaction>
</comment>
<dbReference type="PANTHER" id="PTHR45846:SF1">
    <property type="entry name" value="TRNA-DIHYDROURIDINE(47) SYNTHASE [NAD(P)(+)]-LIKE"/>
    <property type="match status" value="1"/>
</dbReference>
<dbReference type="GO" id="GO:0050660">
    <property type="term" value="F:flavin adenine dinucleotide binding"/>
    <property type="evidence" value="ECO:0007669"/>
    <property type="project" value="UniProtKB-UniRule"/>
</dbReference>
<dbReference type="EMBL" id="KZ303540">
    <property type="protein sequence ID" value="PIA13324.1"/>
    <property type="molecule type" value="Genomic_DNA"/>
</dbReference>
<comment type="function">
    <text evidence="20">Catalyzes the synthesis of dihydrouridine, a modified base found in the D-loop of most tRNAs. Specifically modifies U47 in cytoplasmic tRNAs.</text>
</comment>
<evidence type="ECO:0000256" key="6">
    <source>
        <dbReference type="ARBA" id="ARBA00022664"/>
    </source>
</evidence>
<keyword evidence="4 20" id="KW-0285">Flavoprotein</keyword>
<evidence type="ECO:0000256" key="3">
    <source>
        <dbReference type="ARBA" id="ARBA00022143"/>
    </source>
</evidence>
<feature type="zinc finger region" description="C3H1-type" evidence="19">
    <location>
        <begin position="15"/>
        <end position="43"/>
    </location>
</feature>
<dbReference type="InterPro" id="IPR013785">
    <property type="entry name" value="Aldolase_TIM"/>
</dbReference>
<keyword evidence="7 20" id="KW-0819">tRNA processing</keyword>
<evidence type="ECO:0000256" key="8">
    <source>
        <dbReference type="ARBA" id="ARBA00022723"/>
    </source>
</evidence>
<comment type="catalytic activity">
    <reaction evidence="16">
        <text>a 5,6-dihydrouridine in mRNA + NAD(+) = a uridine in mRNA + NADH + H(+)</text>
        <dbReference type="Rhea" id="RHEA:69851"/>
        <dbReference type="Rhea" id="RHEA-COMP:14658"/>
        <dbReference type="Rhea" id="RHEA-COMP:17789"/>
        <dbReference type="ChEBI" id="CHEBI:15378"/>
        <dbReference type="ChEBI" id="CHEBI:57540"/>
        <dbReference type="ChEBI" id="CHEBI:57945"/>
        <dbReference type="ChEBI" id="CHEBI:65315"/>
        <dbReference type="ChEBI" id="CHEBI:74443"/>
    </reaction>
    <physiologicalReaction direction="right-to-left" evidence="16">
        <dbReference type="Rhea" id="RHEA:69853"/>
    </physiologicalReaction>
</comment>
<evidence type="ECO:0000256" key="17">
    <source>
        <dbReference type="ARBA" id="ARBA00049447"/>
    </source>
</evidence>
<dbReference type="GO" id="GO:0102265">
    <property type="term" value="F:tRNA-dihydrouridine47 synthase activity"/>
    <property type="evidence" value="ECO:0007669"/>
    <property type="project" value="UniProtKB-EC"/>
</dbReference>
<protein>
    <recommendedName>
        <fullName evidence="3 20">tRNA-dihydrouridine(47) synthase [NAD(P)(+)]</fullName>
        <ecNumber evidence="2 20">1.3.1.89</ecNumber>
    </recommendedName>
    <alternativeName>
        <fullName evidence="20">tRNA-dihydrouridine synthase 3</fullName>
    </alternativeName>
</protein>
<evidence type="ECO:0000313" key="23">
    <source>
        <dbReference type="Proteomes" id="UP000242474"/>
    </source>
</evidence>
<comment type="cofactor">
    <cofactor evidence="1 20">
        <name>FMN</name>
        <dbReference type="ChEBI" id="CHEBI:58210"/>
    </cofactor>
</comment>
<dbReference type="InterPro" id="IPR000571">
    <property type="entry name" value="Znf_CCCH"/>
</dbReference>
<dbReference type="SUPFAM" id="SSF51395">
    <property type="entry name" value="FMN-linked oxidoreductases"/>
    <property type="match status" value="1"/>
</dbReference>
<sequence length="494" mass="56518">MNKDRYAINSSEQPSSEERLCPRISIGIECPFGDECKFSHDIENFLANKGPDLGRRCPVFEAFGSCEYGLRCRFAQAHTTANNAQIVDEDKVKLSEQEKKTFNHISKDMLICLRKKKYQYPRTKAFEHSSAPKRQRIQTGNVDFRGKTYLGPLTTLGNLPFRRTCKGFGVDITCSEMALATNIMLGKQSELALLRRHESEDIFGVQLAGRRVDVIGRATEFISAECNVDFIDLNLGCPIELAYNKGAGSALLNQPTQIERIVRIMRYVSDCDITVKLRTGIKTGNNLAYNLIPKFERWGAAMGTLHGRSRQQRYTKYADWEYIGECKQVTGQIPLFGGGDVLSWEDYWDHLETKKQCDGVMVSRGALIKPWIFREINERRVWDISANERLDILKDFARYGMEHWGTDTYGIANTRRYLLEWQSFLHRYIPAGLLEVLPQKMNERPPPYYGRNDLETLMASPSPKDWIKISEMVLGPAPDGFTFIPKHKSNAYED</sequence>
<dbReference type="GO" id="GO:0008270">
    <property type="term" value="F:zinc ion binding"/>
    <property type="evidence" value="ECO:0007669"/>
    <property type="project" value="UniProtKB-KW"/>
</dbReference>
<accession>A0A2G5B2V1</accession>
<dbReference type="PROSITE" id="PS01136">
    <property type="entry name" value="UPF0034"/>
    <property type="match status" value="1"/>
</dbReference>
<keyword evidence="11 19" id="KW-0862">Zinc</keyword>
<dbReference type="FunFam" id="3.20.20.70:FF:000067">
    <property type="entry name" value="tRNA-dihydrouridine(47) synthase [NAD(P)(+)]"/>
    <property type="match status" value="1"/>
</dbReference>
<dbReference type="Gene3D" id="3.20.20.70">
    <property type="entry name" value="Aldolase class I"/>
    <property type="match status" value="1"/>
</dbReference>
<dbReference type="EC" id="1.3.1.89" evidence="2 20"/>
<evidence type="ECO:0000313" key="22">
    <source>
        <dbReference type="EMBL" id="PIA13324.1"/>
    </source>
</evidence>
<evidence type="ECO:0000256" key="11">
    <source>
        <dbReference type="ARBA" id="ARBA00022833"/>
    </source>
</evidence>
<dbReference type="GO" id="GO:0106414">
    <property type="term" value="F:mRNA dihydrouridine synthase activity"/>
    <property type="evidence" value="ECO:0007669"/>
    <property type="project" value="RHEA"/>
</dbReference>
<dbReference type="STRING" id="763665.A0A2G5B2V1"/>
<keyword evidence="13 20" id="KW-0560">Oxidoreductase</keyword>
<evidence type="ECO:0000259" key="21">
    <source>
        <dbReference type="PROSITE" id="PS50103"/>
    </source>
</evidence>
<evidence type="ECO:0000256" key="19">
    <source>
        <dbReference type="PROSITE-ProRule" id="PRU00723"/>
    </source>
</evidence>
<evidence type="ECO:0000256" key="14">
    <source>
        <dbReference type="ARBA" id="ARBA00023027"/>
    </source>
</evidence>
<dbReference type="Pfam" id="PF01207">
    <property type="entry name" value="Dus"/>
    <property type="match status" value="1"/>
</dbReference>
<feature type="zinc finger region" description="C3H1-type" evidence="19">
    <location>
        <begin position="56"/>
        <end position="81"/>
    </location>
</feature>
<keyword evidence="8 19" id="KW-0479">Metal-binding</keyword>
<dbReference type="InterPro" id="IPR035587">
    <property type="entry name" value="DUS-like_FMN-bd"/>
</dbReference>
<dbReference type="PROSITE" id="PS50103">
    <property type="entry name" value="ZF_C3H1"/>
    <property type="match status" value="2"/>
</dbReference>
<dbReference type="SMART" id="SM00356">
    <property type="entry name" value="ZnF_C3H1"/>
    <property type="match status" value="2"/>
</dbReference>